<keyword evidence="3" id="KW-0547">Nucleotide-binding</keyword>
<dbReference type="PANTHER" id="PTHR43065">
    <property type="entry name" value="SENSOR HISTIDINE KINASE"/>
    <property type="match status" value="1"/>
</dbReference>
<dbReference type="PANTHER" id="PTHR43065:SF10">
    <property type="entry name" value="PEROXIDE STRESS-ACTIVATED HISTIDINE KINASE MAK3"/>
    <property type="match status" value="1"/>
</dbReference>
<keyword evidence="1" id="KW-0597">Phosphoprotein</keyword>
<evidence type="ECO:0000313" key="9">
    <source>
        <dbReference type="Proteomes" id="UP000566071"/>
    </source>
</evidence>
<dbReference type="InterPro" id="IPR016132">
    <property type="entry name" value="Phyto_chromo_attachment"/>
</dbReference>
<reference evidence="8 9" key="1">
    <citation type="submission" date="2020-05" db="EMBL/GenBank/DDBJ databases">
        <authorList>
            <person name="Khan S.A."/>
            <person name="Jeon C.O."/>
            <person name="Chun B.H."/>
        </authorList>
    </citation>
    <scope>NUCLEOTIDE SEQUENCE [LARGE SCALE GENOMIC DNA]</scope>
    <source>
        <strain evidence="8 9">S1162</strain>
    </source>
</reference>
<organism evidence="8 9">
    <name type="scientific">Mucilaginibacter humi</name>
    <dbReference type="NCBI Taxonomy" id="2732510"/>
    <lineage>
        <taxon>Bacteria</taxon>
        <taxon>Pseudomonadati</taxon>
        <taxon>Bacteroidota</taxon>
        <taxon>Sphingobacteriia</taxon>
        <taxon>Sphingobacteriales</taxon>
        <taxon>Sphingobacteriaceae</taxon>
        <taxon>Mucilaginibacter</taxon>
    </lineage>
</organism>
<dbReference type="SUPFAM" id="SSF55781">
    <property type="entry name" value="GAF domain-like"/>
    <property type="match status" value="1"/>
</dbReference>
<protein>
    <recommendedName>
        <fullName evidence="7">Phytochrome chromophore attachment site domain-containing protein</fullName>
    </recommendedName>
</protein>
<dbReference type="RefSeq" id="WP_175269485.1">
    <property type="nucleotide sequence ID" value="NZ_JABFCR010000020.1"/>
</dbReference>
<keyword evidence="9" id="KW-1185">Reference proteome</keyword>
<evidence type="ECO:0000259" key="7">
    <source>
        <dbReference type="PROSITE" id="PS50046"/>
    </source>
</evidence>
<comment type="caution">
    <text evidence="8">The sequence shown here is derived from an EMBL/GenBank/DDBJ whole genome shotgun (WGS) entry which is preliminary data.</text>
</comment>
<name>A0ABX1W471_9SPHI</name>
<feature type="domain" description="Phytochrome chromophore attachment site" evidence="7">
    <location>
        <begin position="1"/>
        <end position="87"/>
    </location>
</feature>
<evidence type="ECO:0000256" key="4">
    <source>
        <dbReference type="ARBA" id="ARBA00022777"/>
    </source>
</evidence>
<dbReference type="PROSITE" id="PS50046">
    <property type="entry name" value="PHYTOCHROME_2"/>
    <property type="match status" value="1"/>
</dbReference>
<evidence type="ECO:0000256" key="6">
    <source>
        <dbReference type="ARBA" id="ARBA00023012"/>
    </source>
</evidence>
<evidence type="ECO:0000313" key="8">
    <source>
        <dbReference type="EMBL" id="NNU33800.1"/>
    </source>
</evidence>
<evidence type="ECO:0000256" key="5">
    <source>
        <dbReference type="ARBA" id="ARBA00022840"/>
    </source>
</evidence>
<evidence type="ECO:0000256" key="2">
    <source>
        <dbReference type="ARBA" id="ARBA00022679"/>
    </source>
</evidence>
<dbReference type="Gene3D" id="3.30.450.40">
    <property type="match status" value="1"/>
</dbReference>
<keyword evidence="5" id="KW-0067">ATP-binding</keyword>
<dbReference type="InterPro" id="IPR029016">
    <property type="entry name" value="GAF-like_dom_sf"/>
</dbReference>
<accession>A0ABX1W471</accession>
<keyword evidence="2" id="KW-0808">Transferase</keyword>
<dbReference type="Gene3D" id="3.30.450.20">
    <property type="entry name" value="PAS domain"/>
    <property type="match status" value="1"/>
</dbReference>
<proteinExistence type="predicted"/>
<evidence type="ECO:0000256" key="1">
    <source>
        <dbReference type="ARBA" id="ARBA00022553"/>
    </source>
</evidence>
<gene>
    <name evidence="8" type="ORF">HK413_05975</name>
</gene>
<dbReference type="EMBL" id="JABFCR010000020">
    <property type="protein sequence ID" value="NNU33800.1"/>
    <property type="molecule type" value="Genomic_DNA"/>
</dbReference>
<keyword evidence="4" id="KW-0418">Kinase</keyword>
<evidence type="ECO:0000256" key="3">
    <source>
        <dbReference type="ARBA" id="ARBA00022741"/>
    </source>
</evidence>
<sequence>MGLHYPASDIPKQARELYKLNLTRLIANVHTTPAKIITTKQLSGDDPLDLTQSQLRAVSPIHIQYLINMGVNSSFSISLIYKKSFGD</sequence>
<dbReference type="Proteomes" id="UP000566071">
    <property type="component" value="Unassembled WGS sequence"/>
</dbReference>
<keyword evidence="6" id="KW-0902">Two-component regulatory system</keyword>